<gene>
    <name evidence="1" type="ORF">ALC53_00601</name>
</gene>
<proteinExistence type="predicted"/>
<protein>
    <submittedName>
        <fullName evidence="1">Uncharacterized protein</fullName>
    </submittedName>
</protein>
<dbReference type="Proteomes" id="UP000078540">
    <property type="component" value="Unassembled WGS sequence"/>
</dbReference>
<accession>A0A195BWV3</accession>
<dbReference type="EMBL" id="KQ976396">
    <property type="protein sequence ID" value="KYM93062.1"/>
    <property type="molecule type" value="Genomic_DNA"/>
</dbReference>
<sequence length="81" mass="8906">MHGYANASTCEYSEPRISGAQRCENAATCSLPFVNELLRAYGHSSSSINYIVSLTPPSSVMNLRAHVNAEFELRVRSESLL</sequence>
<name>A0A195BWV3_9HYME</name>
<dbReference type="AlphaFoldDB" id="A0A195BWV3"/>
<organism evidence="1 2">
    <name type="scientific">Atta colombica</name>
    <dbReference type="NCBI Taxonomy" id="520822"/>
    <lineage>
        <taxon>Eukaryota</taxon>
        <taxon>Metazoa</taxon>
        <taxon>Ecdysozoa</taxon>
        <taxon>Arthropoda</taxon>
        <taxon>Hexapoda</taxon>
        <taxon>Insecta</taxon>
        <taxon>Pterygota</taxon>
        <taxon>Neoptera</taxon>
        <taxon>Endopterygota</taxon>
        <taxon>Hymenoptera</taxon>
        <taxon>Apocrita</taxon>
        <taxon>Aculeata</taxon>
        <taxon>Formicoidea</taxon>
        <taxon>Formicidae</taxon>
        <taxon>Myrmicinae</taxon>
        <taxon>Atta</taxon>
    </lineage>
</organism>
<evidence type="ECO:0000313" key="2">
    <source>
        <dbReference type="Proteomes" id="UP000078540"/>
    </source>
</evidence>
<reference evidence="1 2" key="1">
    <citation type="submission" date="2015-09" db="EMBL/GenBank/DDBJ databases">
        <title>Atta colombica WGS genome.</title>
        <authorList>
            <person name="Nygaard S."/>
            <person name="Hu H."/>
            <person name="Boomsma J."/>
            <person name="Zhang G."/>
        </authorList>
    </citation>
    <scope>NUCLEOTIDE SEQUENCE [LARGE SCALE GENOMIC DNA]</scope>
    <source>
        <strain evidence="1">Treedump-2</strain>
        <tissue evidence="1">Whole body</tissue>
    </source>
</reference>
<keyword evidence="2" id="KW-1185">Reference proteome</keyword>
<evidence type="ECO:0000313" key="1">
    <source>
        <dbReference type="EMBL" id="KYM93062.1"/>
    </source>
</evidence>